<protein>
    <submittedName>
        <fullName evidence="1">Uncharacterized protein</fullName>
    </submittedName>
</protein>
<organism evidence="1">
    <name type="scientific">Anguilla anguilla</name>
    <name type="common">European freshwater eel</name>
    <name type="synonym">Muraena anguilla</name>
    <dbReference type="NCBI Taxonomy" id="7936"/>
    <lineage>
        <taxon>Eukaryota</taxon>
        <taxon>Metazoa</taxon>
        <taxon>Chordata</taxon>
        <taxon>Craniata</taxon>
        <taxon>Vertebrata</taxon>
        <taxon>Euteleostomi</taxon>
        <taxon>Actinopterygii</taxon>
        <taxon>Neopterygii</taxon>
        <taxon>Teleostei</taxon>
        <taxon>Anguilliformes</taxon>
        <taxon>Anguillidae</taxon>
        <taxon>Anguilla</taxon>
    </lineage>
</organism>
<dbReference type="EMBL" id="GBXM01020889">
    <property type="protein sequence ID" value="JAH87688.1"/>
    <property type="molecule type" value="Transcribed_RNA"/>
</dbReference>
<evidence type="ECO:0000313" key="1">
    <source>
        <dbReference type="EMBL" id="JAH87688.1"/>
    </source>
</evidence>
<name>A0A0E9WDW5_ANGAN</name>
<accession>A0A0E9WDW5</accession>
<reference evidence="1" key="2">
    <citation type="journal article" date="2015" name="Fish Shellfish Immunol.">
        <title>Early steps in the European eel (Anguilla anguilla)-Vibrio vulnificus interaction in the gills: Role of the RtxA13 toxin.</title>
        <authorList>
            <person name="Callol A."/>
            <person name="Pajuelo D."/>
            <person name="Ebbesson L."/>
            <person name="Teles M."/>
            <person name="MacKenzie S."/>
            <person name="Amaro C."/>
        </authorList>
    </citation>
    <scope>NUCLEOTIDE SEQUENCE</scope>
</reference>
<dbReference type="AlphaFoldDB" id="A0A0E9WDW5"/>
<proteinExistence type="predicted"/>
<reference evidence="1" key="1">
    <citation type="submission" date="2014-11" db="EMBL/GenBank/DDBJ databases">
        <authorList>
            <person name="Amaro Gonzalez C."/>
        </authorList>
    </citation>
    <scope>NUCLEOTIDE SEQUENCE</scope>
</reference>
<sequence length="51" mass="5986">MLIAKRKDKIITPSSQKVLPLMTPQSVRADRRVSHYTIETQAFDLQRWETT</sequence>